<protein>
    <recommendedName>
        <fullName evidence="4">DUF4296 domain-containing protein</fullName>
    </recommendedName>
</protein>
<dbReference type="PROSITE" id="PS51257">
    <property type="entry name" value="PROKAR_LIPOPROTEIN"/>
    <property type="match status" value="1"/>
</dbReference>
<organism evidence="2 3">
    <name type="scientific">Chryseosolibacter histidini</name>
    <dbReference type="NCBI Taxonomy" id="2782349"/>
    <lineage>
        <taxon>Bacteria</taxon>
        <taxon>Pseudomonadati</taxon>
        <taxon>Bacteroidota</taxon>
        <taxon>Cytophagia</taxon>
        <taxon>Cytophagales</taxon>
        <taxon>Chryseotaleaceae</taxon>
        <taxon>Chryseosolibacter</taxon>
    </lineage>
</organism>
<dbReference type="RefSeq" id="WP_254165231.1">
    <property type="nucleotide sequence ID" value="NZ_JAHESF010000016.1"/>
</dbReference>
<evidence type="ECO:0000256" key="1">
    <source>
        <dbReference type="SAM" id="SignalP"/>
    </source>
</evidence>
<reference evidence="2 3" key="1">
    <citation type="submission" date="2021-05" db="EMBL/GenBank/DDBJ databases">
        <title>A Polyphasic approach of four new species of the genus Ohtaekwangia: Ohtaekwangia histidinii sp. nov., Ohtaekwangia cretensis sp. nov., Ohtaekwangia indiensis sp. nov., Ohtaekwangia reichenbachii sp. nov. from diverse environment.</title>
        <authorList>
            <person name="Octaviana S."/>
        </authorList>
    </citation>
    <scope>NUCLEOTIDE SEQUENCE [LARGE SCALE GENOMIC DNA]</scope>
    <source>
        <strain evidence="2 3">PWU4</strain>
    </source>
</reference>
<proteinExistence type="predicted"/>
<comment type="caution">
    <text evidence="2">The sequence shown here is derived from an EMBL/GenBank/DDBJ whole genome shotgun (WGS) entry which is preliminary data.</text>
</comment>
<sequence length="182" mass="21600">MKKLTLLIVVIALLAACTKDNNYDPNAHLTPTQKDAIITTIVRYAAGSPDAVNNIEKFKPEYDSFYMVKQSKIRFERFFPEDDYFYFLISQPAPSLYEKRHATGGRFKLNDKGELTEYEEIFRTWKMVPDTLQRRSYMLFDKMVKQEDLQQYYTKNSGGVDYIEFPDDRTYYDKQTRSWKAR</sequence>
<name>A0AAP2DP51_9BACT</name>
<accession>A0AAP2DP51</accession>
<gene>
    <name evidence="2" type="ORF">KK083_17320</name>
</gene>
<keyword evidence="3" id="KW-1185">Reference proteome</keyword>
<dbReference type="EMBL" id="JAHESF010000016">
    <property type="protein sequence ID" value="MBT1698657.1"/>
    <property type="molecule type" value="Genomic_DNA"/>
</dbReference>
<dbReference type="AlphaFoldDB" id="A0AAP2DP51"/>
<feature type="chain" id="PRO_5042907534" description="DUF4296 domain-containing protein" evidence="1">
    <location>
        <begin position="23"/>
        <end position="182"/>
    </location>
</feature>
<evidence type="ECO:0000313" key="3">
    <source>
        <dbReference type="Proteomes" id="UP001319200"/>
    </source>
</evidence>
<evidence type="ECO:0008006" key="4">
    <source>
        <dbReference type="Google" id="ProtNLM"/>
    </source>
</evidence>
<evidence type="ECO:0000313" key="2">
    <source>
        <dbReference type="EMBL" id="MBT1698657.1"/>
    </source>
</evidence>
<keyword evidence="1" id="KW-0732">Signal</keyword>
<dbReference type="Proteomes" id="UP001319200">
    <property type="component" value="Unassembled WGS sequence"/>
</dbReference>
<feature type="signal peptide" evidence="1">
    <location>
        <begin position="1"/>
        <end position="22"/>
    </location>
</feature>